<keyword evidence="5" id="KW-1185">Reference proteome</keyword>
<evidence type="ECO:0000313" key="1">
    <source>
        <dbReference type="EMBL" id="UXE36568.1"/>
    </source>
</evidence>
<dbReference type="EMBL" id="CP145163">
    <property type="protein sequence ID" value="WWC10332.1"/>
    <property type="molecule type" value="Genomic_DNA"/>
</dbReference>
<dbReference type="Proteomes" id="UP001350972">
    <property type="component" value="Chromosome"/>
</dbReference>
<name>A0A9Q9JD44_RAOOR</name>
<dbReference type="GeneID" id="57430717"/>
<dbReference type="AlphaFoldDB" id="A0A9Q9JD44"/>
<dbReference type="SUPFAM" id="SSF46785">
    <property type="entry name" value="Winged helix' DNA-binding domain"/>
    <property type="match status" value="1"/>
</dbReference>
<dbReference type="RefSeq" id="WP_052135807.1">
    <property type="nucleotide sequence ID" value="NZ_ABSBPM020000001.1"/>
</dbReference>
<evidence type="ECO:0000313" key="2">
    <source>
        <dbReference type="EMBL" id="UXE40738.1"/>
    </source>
</evidence>
<dbReference type="EMBL" id="CP104450">
    <property type="protein sequence ID" value="UXE40738.1"/>
    <property type="molecule type" value="Genomic_DNA"/>
</dbReference>
<protein>
    <submittedName>
        <fullName evidence="1">Uncharacterized protein</fullName>
    </submittedName>
</protein>
<evidence type="ECO:0000313" key="3">
    <source>
        <dbReference type="EMBL" id="WWC10332.1"/>
    </source>
</evidence>
<proteinExistence type="predicted"/>
<accession>A0A9Q9JD44</accession>
<dbReference type="EMBL" id="CP104450">
    <property type="protein sequence ID" value="UXE36568.1"/>
    <property type="molecule type" value="Genomic_DNA"/>
</dbReference>
<dbReference type="Proteomes" id="UP001064206">
    <property type="component" value="Chromosome"/>
</dbReference>
<reference evidence="1" key="1">
    <citation type="submission" date="2022-09" db="EMBL/GenBank/DDBJ databases">
        <title>Multidrug resistance Raoultella ornithinolytica Strain MQB_Silv_108.</title>
        <authorList>
            <person name="Quintela-Baluja M."/>
        </authorList>
    </citation>
    <scope>NUCLEOTIDE SEQUENCE</scope>
    <source>
        <strain evidence="1">MQB_Silv_108</strain>
    </source>
</reference>
<gene>
    <name evidence="3" type="ORF">LM286_18520</name>
    <name evidence="2" type="ORF">N2J37_13815</name>
    <name evidence="1" type="ORF">N2J37_18705</name>
</gene>
<dbReference type="InterPro" id="IPR036390">
    <property type="entry name" value="WH_DNA-bd_sf"/>
</dbReference>
<reference evidence="3 5" key="2">
    <citation type="submission" date="2024-02" db="EMBL/GenBank/DDBJ databases">
        <title>Tn5403 promotes plasmid rearrangements and degradation of the Klebsiella pneumoniae carbapenemase (KPC) transposon Tn4401.</title>
        <authorList>
            <person name="Sheppard A.E."/>
            <person name="Barry K.E."/>
            <person name="Parikh H.I."/>
            <person name="Vegesana K."/>
            <person name="Sebra R."/>
            <person name="George S."/>
            <person name="Sanderson N.D."/>
            <person name="Stoesser N."/>
            <person name="Eyre D.W."/>
            <person name="Crook D.W."/>
            <person name="Walker A.S."/>
            <person name="Mathers A.J."/>
        </authorList>
    </citation>
    <scope>NUCLEOTIDE SEQUENCE [LARGE SCALE GENOMIC DNA]</scope>
    <source>
        <strain evidence="3 5">CAV1921</strain>
    </source>
</reference>
<organism evidence="1 4">
    <name type="scientific">Raoultella ornithinolytica</name>
    <name type="common">Klebsiella ornithinolytica</name>
    <dbReference type="NCBI Taxonomy" id="54291"/>
    <lineage>
        <taxon>Bacteria</taxon>
        <taxon>Pseudomonadati</taxon>
        <taxon>Pseudomonadota</taxon>
        <taxon>Gammaproteobacteria</taxon>
        <taxon>Enterobacterales</taxon>
        <taxon>Enterobacteriaceae</taxon>
        <taxon>Klebsiella/Raoultella group</taxon>
        <taxon>Raoultella</taxon>
    </lineage>
</organism>
<evidence type="ECO:0000313" key="5">
    <source>
        <dbReference type="Proteomes" id="UP001350972"/>
    </source>
</evidence>
<evidence type="ECO:0000313" key="4">
    <source>
        <dbReference type="Proteomes" id="UP001064206"/>
    </source>
</evidence>
<sequence length="97" mass="10943">MKTTKSKKTQYRGEIPMLEFIAANPDMTAAEIASALNRGMPSVSGQIRQLRGMHRIIPGGLRNGATVWRVNDMPFGCSNRERLMFETLLREHRGIAR</sequence>